<dbReference type="STRING" id="546874.SAMN04488544_0809"/>
<dbReference type="InterPro" id="IPR050237">
    <property type="entry name" value="ATP-dep_AMP-bd_enzyme"/>
</dbReference>
<keyword evidence="3" id="KW-0436">Ligase</keyword>
<dbReference type="Gene3D" id="3.30.300.30">
    <property type="match status" value="1"/>
</dbReference>
<feature type="domain" description="AMP-binding enzyme C-terminal" evidence="2">
    <location>
        <begin position="437"/>
        <end position="512"/>
    </location>
</feature>
<dbReference type="Proteomes" id="UP000198825">
    <property type="component" value="Chromosome I"/>
</dbReference>
<dbReference type="SUPFAM" id="SSF56801">
    <property type="entry name" value="Acetyl-CoA synthetase-like"/>
    <property type="match status" value="1"/>
</dbReference>
<sequence>MRTNLHHLLQEAAAARPQAPALTWKDTTVTYGELWQTCDAAAGGLGALGLRRGERVAVFLDKRVETVATFMAASAAGAVFVPVNPVLKAAQVSYILGNCDVRVLVTSADRLVTVAGELAACPALEHVVVVGDPDRELPAVDGHLTLTRWEKLLVPGVGVTGTAPLDLDVAAIFYTSGSTGRPKGVVLSHRNLLVGAESVSSYLHNTADDVILSALPLSFDAGFSQITTAFAVGAHVVLHNHLVASDIPRLVAKHGVTGLTAVPPLWLQIIQTAWPEGSTSTLRYFANTGGRMPRSTLDRLRSLFPTALPFLMYGLTEAFRSTYLDPAEVDRRPDSIGKAIPDAEILVVRPDGTLCAPGEPGELVHRGALVALGYWEDEAKTAERFKPVPGDRPAWRALEMAVYSGDTVVADEEGFLYFVGRADEMIKTSGYRVSPTEVEEAAYGTGLVADAVALGVPDERLGDAIAIVVTPAPGTELEAKTLVAALRKQLPLYMVPSQVVVRPSMPRSPNGKYDRPLVRAELLA</sequence>
<reference evidence="4" key="1">
    <citation type="submission" date="2016-10" db="EMBL/GenBank/DDBJ databases">
        <authorList>
            <person name="Varghese N."/>
            <person name="Submissions S."/>
        </authorList>
    </citation>
    <scope>NUCLEOTIDE SEQUENCE [LARGE SCALE GENOMIC DNA]</scope>
    <source>
        <strain evidence="4">DSM 21743</strain>
    </source>
</reference>
<dbReference type="PANTHER" id="PTHR43767">
    <property type="entry name" value="LONG-CHAIN-FATTY-ACID--COA LIGASE"/>
    <property type="match status" value="1"/>
</dbReference>
<dbReference type="PROSITE" id="PS00455">
    <property type="entry name" value="AMP_BINDING"/>
    <property type="match status" value="1"/>
</dbReference>
<dbReference type="EMBL" id="LT629799">
    <property type="protein sequence ID" value="SDU84246.1"/>
    <property type="molecule type" value="Genomic_DNA"/>
</dbReference>
<name>A0A1H2LVB6_9ACTN</name>
<dbReference type="PANTHER" id="PTHR43767:SF10">
    <property type="entry name" value="SURFACTIN SYNTHASE SUBUNIT 1"/>
    <property type="match status" value="1"/>
</dbReference>
<feature type="domain" description="AMP-dependent synthetase/ligase" evidence="1">
    <location>
        <begin position="9"/>
        <end position="375"/>
    </location>
</feature>
<protein>
    <submittedName>
        <fullName evidence="3">Acyl-CoA ligase (AMP-forming), exosortase A-associated</fullName>
    </submittedName>
</protein>
<dbReference type="Gene3D" id="3.40.50.12780">
    <property type="entry name" value="N-terminal domain of ligase-like"/>
    <property type="match status" value="1"/>
</dbReference>
<dbReference type="InterPro" id="IPR025110">
    <property type="entry name" value="AMP-bd_C"/>
</dbReference>
<dbReference type="Pfam" id="PF00501">
    <property type="entry name" value="AMP-binding"/>
    <property type="match status" value="1"/>
</dbReference>
<dbReference type="Pfam" id="PF13193">
    <property type="entry name" value="AMP-binding_C"/>
    <property type="match status" value="1"/>
</dbReference>
<proteinExistence type="predicted"/>
<evidence type="ECO:0000259" key="1">
    <source>
        <dbReference type="Pfam" id="PF00501"/>
    </source>
</evidence>
<dbReference type="InterPro" id="IPR020845">
    <property type="entry name" value="AMP-binding_CS"/>
</dbReference>
<accession>A0A1H2LVB6</accession>
<dbReference type="InterPro" id="IPR000873">
    <property type="entry name" value="AMP-dep_synth/lig_dom"/>
</dbReference>
<organism evidence="3 4">
    <name type="scientific">Microlunatus sagamiharensis</name>
    <dbReference type="NCBI Taxonomy" id="546874"/>
    <lineage>
        <taxon>Bacteria</taxon>
        <taxon>Bacillati</taxon>
        <taxon>Actinomycetota</taxon>
        <taxon>Actinomycetes</taxon>
        <taxon>Propionibacteriales</taxon>
        <taxon>Propionibacteriaceae</taxon>
        <taxon>Microlunatus</taxon>
    </lineage>
</organism>
<dbReference type="InterPro" id="IPR042099">
    <property type="entry name" value="ANL_N_sf"/>
</dbReference>
<dbReference type="AlphaFoldDB" id="A0A1H2LVB6"/>
<evidence type="ECO:0000313" key="4">
    <source>
        <dbReference type="Proteomes" id="UP000198825"/>
    </source>
</evidence>
<dbReference type="GO" id="GO:0016877">
    <property type="term" value="F:ligase activity, forming carbon-sulfur bonds"/>
    <property type="evidence" value="ECO:0007669"/>
    <property type="project" value="UniProtKB-ARBA"/>
</dbReference>
<dbReference type="OrthoDB" id="2472181at2"/>
<dbReference type="RefSeq" id="WP_091073350.1">
    <property type="nucleotide sequence ID" value="NZ_LT629799.1"/>
</dbReference>
<dbReference type="InterPro" id="IPR045851">
    <property type="entry name" value="AMP-bd_C_sf"/>
</dbReference>
<gene>
    <name evidence="3" type="ORF">SAMN04488544_0809</name>
</gene>
<dbReference type="InterPro" id="IPR017529">
    <property type="entry name" value="AcylCoA_ligase_PEP_1"/>
</dbReference>
<dbReference type="NCBIfam" id="TIGR03098">
    <property type="entry name" value="ligase_PEP_1"/>
    <property type="match status" value="1"/>
</dbReference>
<evidence type="ECO:0000313" key="3">
    <source>
        <dbReference type="EMBL" id="SDU84246.1"/>
    </source>
</evidence>
<keyword evidence="4" id="KW-1185">Reference proteome</keyword>
<evidence type="ECO:0000259" key="2">
    <source>
        <dbReference type="Pfam" id="PF13193"/>
    </source>
</evidence>